<dbReference type="EMBL" id="CP035299">
    <property type="protein sequence ID" value="QAU53353.1"/>
    <property type="molecule type" value="Genomic_DNA"/>
</dbReference>
<reference evidence="5 6" key="1">
    <citation type="submission" date="2019-01" db="EMBL/GenBank/DDBJ databases">
        <authorList>
            <person name="Ruckert C."/>
            <person name="Busche T."/>
            <person name="Kalinowski J."/>
        </authorList>
    </citation>
    <scope>NUCLEOTIDE SEQUENCE [LARGE SCALE GENOMIC DNA]</scope>
    <source>
        <strain evidence="5 6">136/3</strain>
    </source>
</reference>
<keyword evidence="1" id="KW-0134">Cell wall</keyword>
<dbReference type="InterPro" id="IPR026466">
    <property type="entry name" value="Fim_isopep_form_D2_dom"/>
</dbReference>
<dbReference type="KEGG" id="cpeg:CPELA_10530"/>
<keyword evidence="4" id="KW-0572">Peptidoglycan-anchor</keyword>
<keyword evidence="3" id="KW-0732">Signal</keyword>
<dbReference type="Gene3D" id="2.60.40.10">
    <property type="entry name" value="Immunoglobulins"/>
    <property type="match status" value="2"/>
</dbReference>
<evidence type="ECO:0000256" key="4">
    <source>
        <dbReference type="ARBA" id="ARBA00023088"/>
    </source>
</evidence>
<evidence type="ECO:0000256" key="1">
    <source>
        <dbReference type="ARBA" id="ARBA00022512"/>
    </source>
</evidence>
<dbReference type="Proteomes" id="UP000288929">
    <property type="component" value="Chromosome"/>
</dbReference>
<dbReference type="GO" id="GO:0005975">
    <property type="term" value="P:carbohydrate metabolic process"/>
    <property type="evidence" value="ECO:0007669"/>
    <property type="project" value="UniProtKB-ARBA"/>
</dbReference>
<organism evidence="5 6">
    <name type="scientific">Corynebacterium pelargi</name>
    <dbReference type="NCBI Taxonomy" id="1471400"/>
    <lineage>
        <taxon>Bacteria</taxon>
        <taxon>Bacillati</taxon>
        <taxon>Actinomycetota</taxon>
        <taxon>Actinomycetes</taxon>
        <taxon>Mycobacteriales</taxon>
        <taxon>Corynebacteriaceae</taxon>
        <taxon>Corynebacterium</taxon>
    </lineage>
</organism>
<dbReference type="NCBIfam" id="NF033902">
    <property type="entry name" value="iso_D2_wall_anc"/>
    <property type="match status" value="1"/>
</dbReference>
<gene>
    <name evidence="5" type="ORF">CPELA_10530</name>
</gene>
<evidence type="ECO:0000256" key="2">
    <source>
        <dbReference type="ARBA" id="ARBA00022525"/>
    </source>
</evidence>
<evidence type="ECO:0000313" key="5">
    <source>
        <dbReference type="EMBL" id="QAU53353.1"/>
    </source>
</evidence>
<dbReference type="InterPro" id="IPR032364">
    <property type="entry name" value="GramPos_pilinD1_N"/>
</dbReference>
<dbReference type="InterPro" id="IPR013783">
    <property type="entry name" value="Ig-like_fold"/>
</dbReference>
<keyword evidence="6" id="KW-1185">Reference proteome</keyword>
<dbReference type="Gene3D" id="2.60.40.740">
    <property type="match status" value="1"/>
</dbReference>
<dbReference type="RefSeq" id="WP_128890649.1">
    <property type="nucleotide sequence ID" value="NZ_BMCX01000002.1"/>
</dbReference>
<sequence length="499" mass="52929" precursor="true">MTTLKHRWAAALAAGAIAVTGAGAGVTLAPVAAYAQETATPNPTGINQDNGTLHIHKFVNESGNGDKGLKNDGTQVEGVPGDPVTGARFKIERVSGIDLKTNEGWKKAAALQGTDISELPVESEETVSTVNGEASKTLPVGLYRVTEVGAPAGVEVTTAPFLVTLPMTNPTNNSQWMYDVHVYPKNKRQEDPILKTVNDENATTVGNKINYEVTAKIPQTDSLKAVSVTDVYPSTRLENPTVSSVELGDGTELAPGDYNLNIETDGEAKVILTSTGLDKLRGLNGEQRTVVVNYTFDIKKTSSESDKTPIKNNAKFQVDTGDGSGPEVEVPEEKQPETFYGDVNITKKGDGENIQATFDLYKCSVDQPDNPSSPKLSGDPIQEGITTTGGTATVTDLHVNDWVNGETGTTTPNGYCLVETQTADDYALLAEPYYFQVKKGGASTVALSSLTVENVKNNAGFKLPLTGGTGVTMLLIIGGLIMAGGALYMVRNNRRENKA</sequence>
<keyword evidence="2" id="KW-0964">Secreted</keyword>
<evidence type="ECO:0000256" key="3">
    <source>
        <dbReference type="ARBA" id="ARBA00022729"/>
    </source>
</evidence>
<name>A0A410WBK1_9CORY</name>
<dbReference type="AlphaFoldDB" id="A0A410WBK1"/>
<dbReference type="InterPro" id="IPR019931">
    <property type="entry name" value="LPXTG_anchor"/>
</dbReference>
<dbReference type="Pfam" id="PF00746">
    <property type="entry name" value="Gram_pos_anchor"/>
    <property type="match status" value="1"/>
</dbReference>
<accession>A0A410WBK1</accession>
<proteinExistence type="predicted"/>
<evidence type="ECO:0000313" key="6">
    <source>
        <dbReference type="Proteomes" id="UP000288929"/>
    </source>
</evidence>
<dbReference type="OrthoDB" id="3199332at2"/>
<dbReference type="NCBIfam" id="TIGR01167">
    <property type="entry name" value="LPXTG_anchor"/>
    <property type="match status" value="1"/>
</dbReference>
<dbReference type="NCBIfam" id="TIGR04226">
    <property type="entry name" value="RrgB_K2N_iso_D2"/>
    <property type="match status" value="1"/>
</dbReference>
<dbReference type="PROSITE" id="PS50847">
    <property type="entry name" value="GRAM_POS_ANCHORING"/>
    <property type="match status" value="1"/>
</dbReference>
<protein>
    <submittedName>
        <fullName evidence="5">Fimbrial subunit type 1</fullName>
    </submittedName>
</protein>
<dbReference type="InterPro" id="IPR048052">
    <property type="entry name" value="FM1-like"/>
</dbReference>
<dbReference type="Pfam" id="PF16555">
    <property type="entry name" value="GramPos_pilinD1"/>
    <property type="match status" value="1"/>
</dbReference>